<sequence>MNMQEIAKMLFLFDQESPINQEENKQLQYMLHRLRKQCHNGNG</sequence>
<evidence type="ECO:0000313" key="1">
    <source>
        <dbReference type="EMBL" id="JAE15001.1"/>
    </source>
</evidence>
<dbReference type="EMBL" id="GBRH01182895">
    <property type="protein sequence ID" value="JAE15001.1"/>
    <property type="molecule type" value="Transcribed_RNA"/>
</dbReference>
<dbReference type="AlphaFoldDB" id="A0A0A9FXH1"/>
<reference evidence="1" key="1">
    <citation type="submission" date="2014-09" db="EMBL/GenBank/DDBJ databases">
        <authorList>
            <person name="Magalhaes I.L.F."/>
            <person name="Oliveira U."/>
            <person name="Santos F.R."/>
            <person name="Vidigal T.H.D.A."/>
            <person name="Brescovit A.D."/>
            <person name="Santos A.J."/>
        </authorList>
    </citation>
    <scope>NUCLEOTIDE SEQUENCE</scope>
    <source>
        <tissue evidence="1">Shoot tissue taken approximately 20 cm above the soil surface</tissue>
    </source>
</reference>
<proteinExistence type="predicted"/>
<reference evidence="1" key="2">
    <citation type="journal article" date="2015" name="Data Brief">
        <title>Shoot transcriptome of the giant reed, Arundo donax.</title>
        <authorList>
            <person name="Barrero R.A."/>
            <person name="Guerrero F.D."/>
            <person name="Moolhuijzen P."/>
            <person name="Goolsby J.A."/>
            <person name="Tidwell J."/>
            <person name="Bellgard S.E."/>
            <person name="Bellgard M.I."/>
        </authorList>
    </citation>
    <scope>NUCLEOTIDE SEQUENCE</scope>
    <source>
        <tissue evidence="1">Shoot tissue taken approximately 20 cm above the soil surface</tissue>
    </source>
</reference>
<protein>
    <submittedName>
        <fullName evidence="1">Uncharacterized protein</fullName>
    </submittedName>
</protein>
<accession>A0A0A9FXH1</accession>
<name>A0A0A9FXH1_ARUDO</name>
<organism evidence="1">
    <name type="scientific">Arundo donax</name>
    <name type="common">Giant reed</name>
    <name type="synonym">Donax arundinaceus</name>
    <dbReference type="NCBI Taxonomy" id="35708"/>
    <lineage>
        <taxon>Eukaryota</taxon>
        <taxon>Viridiplantae</taxon>
        <taxon>Streptophyta</taxon>
        <taxon>Embryophyta</taxon>
        <taxon>Tracheophyta</taxon>
        <taxon>Spermatophyta</taxon>
        <taxon>Magnoliopsida</taxon>
        <taxon>Liliopsida</taxon>
        <taxon>Poales</taxon>
        <taxon>Poaceae</taxon>
        <taxon>PACMAD clade</taxon>
        <taxon>Arundinoideae</taxon>
        <taxon>Arundineae</taxon>
        <taxon>Arundo</taxon>
    </lineage>
</organism>